<gene>
    <name evidence="2" type="ORF">OMP39_06875</name>
</gene>
<keyword evidence="3" id="KW-1185">Reference proteome</keyword>
<evidence type="ECO:0008006" key="4">
    <source>
        <dbReference type="Google" id="ProtNLM"/>
    </source>
</evidence>
<feature type="transmembrane region" description="Helical" evidence="1">
    <location>
        <begin position="7"/>
        <end position="24"/>
    </location>
</feature>
<feature type="transmembrane region" description="Helical" evidence="1">
    <location>
        <begin position="61"/>
        <end position="81"/>
    </location>
</feature>
<reference evidence="2" key="1">
    <citation type="submission" date="2022-10" db="EMBL/GenBank/DDBJ databases">
        <title>Complete genome sequence of Schlegelella aquatica LMG 23380.</title>
        <authorList>
            <person name="Musilova J."/>
            <person name="Kourilova X."/>
            <person name="Bezdicek M."/>
            <person name="Hermankova K."/>
            <person name="Obruca S."/>
            <person name="Sedlar K."/>
        </authorList>
    </citation>
    <scope>NUCLEOTIDE SEQUENCE</scope>
    <source>
        <strain evidence="2">LMG 23380</strain>
    </source>
</reference>
<sequence>MDTVTEAIGWISALILLWTIFHQVRKQWRTRDSSGVSSWLFVGQSAASLGFSIYSALLQNWVFLFVNVALLASAIAGQLIYRRNARLSRSRRQASSA</sequence>
<evidence type="ECO:0000313" key="3">
    <source>
        <dbReference type="Proteomes" id="UP001163266"/>
    </source>
</evidence>
<protein>
    <recommendedName>
        <fullName evidence="4">PQ-loop repeat-containing protein</fullName>
    </recommendedName>
</protein>
<accession>A0ABY6MWA5</accession>
<name>A0ABY6MWA5_9BURK</name>
<keyword evidence="1" id="KW-0812">Transmembrane</keyword>
<dbReference type="EMBL" id="CP110257">
    <property type="protein sequence ID" value="UZD56284.1"/>
    <property type="molecule type" value="Genomic_DNA"/>
</dbReference>
<keyword evidence="1" id="KW-0472">Membrane</keyword>
<proteinExistence type="predicted"/>
<dbReference type="RefSeq" id="WP_264894217.1">
    <property type="nucleotide sequence ID" value="NZ_CP110257.1"/>
</dbReference>
<keyword evidence="1" id="KW-1133">Transmembrane helix</keyword>
<dbReference type="Proteomes" id="UP001163266">
    <property type="component" value="Chromosome"/>
</dbReference>
<evidence type="ECO:0000256" key="1">
    <source>
        <dbReference type="SAM" id="Phobius"/>
    </source>
</evidence>
<dbReference type="Gene3D" id="1.20.1280.290">
    <property type="match status" value="1"/>
</dbReference>
<feature type="transmembrane region" description="Helical" evidence="1">
    <location>
        <begin position="36"/>
        <end position="55"/>
    </location>
</feature>
<evidence type="ECO:0000313" key="2">
    <source>
        <dbReference type="EMBL" id="UZD56284.1"/>
    </source>
</evidence>
<organism evidence="2 3">
    <name type="scientific">Caldimonas aquatica</name>
    <dbReference type="NCBI Taxonomy" id="376175"/>
    <lineage>
        <taxon>Bacteria</taxon>
        <taxon>Pseudomonadati</taxon>
        <taxon>Pseudomonadota</taxon>
        <taxon>Betaproteobacteria</taxon>
        <taxon>Burkholderiales</taxon>
        <taxon>Sphaerotilaceae</taxon>
        <taxon>Caldimonas</taxon>
    </lineage>
</organism>